<dbReference type="HOGENOM" id="CLU_005126_7_0_11"/>
<dbReference type="GO" id="GO:0016020">
    <property type="term" value="C:membrane"/>
    <property type="evidence" value="ECO:0007669"/>
    <property type="project" value="UniProtKB-SubCell"/>
</dbReference>
<evidence type="ECO:0000256" key="3">
    <source>
        <dbReference type="ARBA" id="ARBA00022448"/>
    </source>
</evidence>
<feature type="transmembrane region" description="Helical" evidence="11">
    <location>
        <begin position="332"/>
        <end position="354"/>
    </location>
</feature>
<keyword evidence="6 11" id="KW-1133">Transmembrane helix</keyword>
<feature type="transmembrane region" description="Helical" evidence="11">
    <location>
        <begin position="114"/>
        <end position="136"/>
    </location>
</feature>
<dbReference type="Proteomes" id="UP000018291">
    <property type="component" value="Unassembled WGS sequence"/>
</dbReference>
<feature type="transmembrane region" description="Helical" evidence="11">
    <location>
        <begin position="301"/>
        <end position="320"/>
    </location>
</feature>
<feature type="transmembrane region" description="Helical" evidence="11">
    <location>
        <begin position="79"/>
        <end position="102"/>
    </location>
</feature>
<evidence type="ECO:0000256" key="10">
    <source>
        <dbReference type="ARBA" id="ARBA00023201"/>
    </source>
</evidence>
<keyword evidence="7" id="KW-0915">Sodium</keyword>
<feature type="transmembrane region" description="Helical" evidence="11">
    <location>
        <begin position="148"/>
        <end position="171"/>
    </location>
</feature>
<evidence type="ECO:0000256" key="4">
    <source>
        <dbReference type="ARBA" id="ARBA00022449"/>
    </source>
</evidence>
<evidence type="ECO:0000256" key="8">
    <source>
        <dbReference type="ARBA" id="ARBA00023065"/>
    </source>
</evidence>
<dbReference type="GO" id="GO:0015297">
    <property type="term" value="F:antiporter activity"/>
    <property type="evidence" value="ECO:0007669"/>
    <property type="project" value="UniProtKB-KW"/>
</dbReference>
<gene>
    <name evidence="13" type="ORF">BN381_350017</name>
</gene>
<feature type="transmembrane region" description="Helical" evidence="11">
    <location>
        <begin position="212"/>
        <end position="231"/>
    </location>
</feature>
<dbReference type="Pfam" id="PF00999">
    <property type="entry name" value="Na_H_Exchanger"/>
    <property type="match status" value="1"/>
</dbReference>
<dbReference type="RefSeq" id="WP_012227843.1">
    <property type="nucleotide sequence ID" value="NZ_HG422565.1"/>
</dbReference>
<keyword evidence="3" id="KW-0813">Transport</keyword>
<accession>R4Z616</accession>
<evidence type="ECO:0000256" key="2">
    <source>
        <dbReference type="ARBA" id="ARBA00005551"/>
    </source>
</evidence>
<evidence type="ECO:0000313" key="14">
    <source>
        <dbReference type="Proteomes" id="UP000018291"/>
    </source>
</evidence>
<sequence length="440" mass="44970">MHLVAVTPLPPLDEHSLLVLWCQILVVLFFARAGGYAARRSGMPRVIGELLSGVVLGPSLLGQVWPGGFAWLFPASERQSGLLLGLAWVGIVFLLGTTGAEVDLSTIKSQGRAAILVTVGSLGVPLAVGALVGSLLPDFFVGAGAARAVFLMFFAVAFAISSLPVAARILADLGLMDRPFAQVALGVATVNDIVGWLLLGVVVGIAESGSFELAPLVTAVLAVTVTGLVVIRFGPTLLDRVAKAVEEREGGPAAEVSLVVLTLIGVGTITHAVGIEVVIGAFIAGIAIGGSRLAHSTGFRSLEWVTNGIFAPLFFAIAGVRVDLTQLVEPEVAFWAVIVTLAATVAKVAGSYVGGRVGGVGRRDSLGLGASLNARGALEIVVATVGLSLGVIDTRAYTVIVVMALVTTALTGPVLKRLYGSEGEGVPTVVPGTEVASPEP</sequence>
<evidence type="ECO:0000256" key="6">
    <source>
        <dbReference type="ARBA" id="ARBA00022989"/>
    </source>
</evidence>
<protein>
    <recommendedName>
        <fullName evidence="12">Cation/H+ exchanger transmembrane domain-containing protein</fullName>
    </recommendedName>
</protein>
<dbReference type="InterPro" id="IPR006153">
    <property type="entry name" value="Cation/H_exchanger_TM"/>
</dbReference>
<dbReference type="EMBL" id="CANL01000029">
    <property type="protein sequence ID" value="CCM64157.1"/>
    <property type="molecule type" value="Genomic_DNA"/>
</dbReference>
<dbReference type="GO" id="GO:0006814">
    <property type="term" value="P:sodium ion transport"/>
    <property type="evidence" value="ECO:0007669"/>
    <property type="project" value="UniProtKB-KW"/>
</dbReference>
<feature type="transmembrane region" description="Helical" evidence="11">
    <location>
        <begin position="183"/>
        <end position="206"/>
    </location>
</feature>
<feature type="transmembrane region" description="Helical" evidence="11">
    <location>
        <begin position="277"/>
        <end position="294"/>
    </location>
</feature>
<dbReference type="eggNOG" id="COG0475">
    <property type="taxonomic scope" value="Bacteria"/>
</dbReference>
<keyword evidence="5 11" id="KW-0812">Transmembrane</keyword>
<dbReference type="InterPro" id="IPR038770">
    <property type="entry name" value="Na+/solute_symporter_sf"/>
</dbReference>
<evidence type="ECO:0000259" key="12">
    <source>
        <dbReference type="Pfam" id="PF00999"/>
    </source>
</evidence>
<keyword evidence="9 11" id="KW-0472">Membrane</keyword>
<proteinExistence type="inferred from homology"/>
<dbReference type="PANTHER" id="PTHR43562">
    <property type="entry name" value="NAPA-TYPE SODIUM/HYDROGEN ANTIPORTER"/>
    <property type="match status" value="1"/>
</dbReference>
<evidence type="ECO:0000256" key="9">
    <source>
        <dbReference type="ARBA" id="ARBA00023136"/>
    </source>
</evidence>
<dbReference type="Gene3D" id="1.20.1530.20">
    <property type="match status" value="1"/>
</dbReference>
<dbReference type="AlphaFoldDB" id="R4Z616"/>
<dbReference type="STRING" id="1229780.BN381_350017"/>
<evidence type="ECO:0000256" key="11">
    <source>
        <dbReference type="SAM" id="Phobius"/>
    </source>
</evidence>
<keyword evidence="14" id="KW-1185">Reference proteome</keyword>
<comment type="similarity">
    <text evidence="2">Belongs to the monovalent cation:proton antiporter 2 (CPA2) transporter (TC 2.A.37) family.</text>
</comment>
<feature type="transmembrane region" description="Helical" evidence="11">
    <location>
        <begin position="18"/>
        <end position="38"/>
    </location>
</feature>
<keyword evidence="10" id="KW-0739">Sodium transport</keyword>
<dbReference type="PANTHER" id="PTHR43562:SF3">
    <property type="entry name" value="SODIUM ION_PROTON EXCHANGER (EUROFUNG)"/>
    <property type="match status" value="1"/>
</dbReference>
<comment type="subcellular location">
    <subcellularLocation>
        <location evidence="1">Membrane</location>
        <topology evidence="1">Multi-pass membrane protein</topology>
    </subcellularLocation>
</comment>
<evidence type="ECO:0000256" key="7">
    <source>
        <dbReference type="ARBA" id="ARBA00023053"/>
    </source>
</evidence>
<comment type="caution">
    <text evidence="13">The sequence shown here is derived from an EMBL/GenBank/DDBJ whole genome shotgun (WGS) entry which is preliminary data.</text>
</comment>
<name>R4Z616_9ACTN</name>
<evidence type="ECO:0000256" key="5">
    <source>
        <dbReference type="ARBA" id="ARBA00022692"/>
    </source>
</evidence>
<feature type="transmembrane region" description="Helical" evidence="11">
    <location>
        <begin position="50"/>
        <end position="73"/>
    </location>
</feature>
<reference evidence="13 14" key="1">
    <citation type="journal article" date="2013" name="ISME J.">
        <title>Metabolic model for the filamentous 'Candidatus Microthrix parvicella' based on genomic and metagenomic analyses.</title>
        <authorList>
            <person name="Jon McIlroy S."/>
            <person name="Kristiansen R."/>
            <person name="Albertsen M."/>
            <person name="Michael Karst S."/>
            <person name="Rossetti S."/>
            <person name="Lund Nielsen J."/>
            <person name="Tandoi V."/>
            <person name="James Seviour R."/>
            <person name="Nielsen P.H."/>
        </authorList>
    </citation>
    <scope>NUCLEOTIDE SEQUENCE [LARGE SCALE GENOMIC DNA]</scope>
    <source>
        <strain evidence="13 14">RN1</strain>
    </source>
</reference>
<evidence type="ECO:0000256" key="1">
    <source>
        <dbReference type="ARBA" id="ARBA00004141"/>
    </source>
</evidence>
<keyword evidence="8" id="KW-0406">Ion transport</keyword>
<feature type="domain" description="Cation/H+ exchanger transmembrane" evidence="12">
    <location>
        <begin position="27"/>
        <end position="418"/>
    </location>
</feature>
<dbReference type="GO" id="GO:1902600">
    <property type="term" value="P:proton transmembrane transport"/>
    <property type="evidence" value="ECO:0007669"/>
    <property type="project" value="InterPro"/>
</dbReference>
<evidence type="ECO:0000313" key="13">
    <source>
        <dbReference type="EMBL" id="CCM64157.1"/>
    </source>
</evidence>
<organism evidence="13 14">
    <name type="scientific">Candidatus Neomicrothrix parvicella RN1</name>
    <dbReference type="NCBI Taxonomy" id="1229780"/>
    <lineage>
        <taxon>Bacteria</taxon>
        <taxon>Bacillati</taxon>
        <taxon>Actinomycetota</taxon>
        <taxon>Acidimicrobiia</taxon>
        <taxon>Acidimicrobiales</taxon>
        <taxon>Microthrixaceae</taxon>
        <taxon>Candidatus Neomicrothrix</taxon>
    </lineage>
</organism>
<keyword evidence="4" id="KW-0050">Antiport</keyword>